<evidence type="ECO:0000256" key="1">
    <source>
        <dbReference type="SAM" id="SignalP"/>
    </source>
</evidence>
<feature type="chain" id="PRO_5046146161" evidence="1">
    <location>
        <begin position="20"/>
        <end position="345"/>
    </location>
</feature>
<keyword evidence="1" id="KW-0732">Signal</keyword>
<organism evidence="2 3">
    <name type="scientific">Pyricularia grisea</name>
    <name type="common">Crabgrass-specific blast fungus</name>
    <name type="synonym">Magnaporthe grisea</name>
    <dbReference type="NCBI Taxonomy" id="148305"/>
    <lineage>
        <taxon>Eukaryota</taxon>
        <taxon>Fungi</taxon>
        <taxon>Dikarya</taxon>
        <taxon>Ascomycota</taxon>
        <taxon>Pezizomycotina</taxon>
        <taxon>Sordariomycetes</taxon>
        <taxon>Sordariomycetidae</taxon>
        <taxon>Magnaporthales</taxon>
        <taxon>Pyriculariaceae</taxon>
        <taxon>Pyricularia</taxon>
    </lineage>
</organism>
<dbReference type="Proteomes" id="UP001059893">
    <property type="component" value="Unassembled WGS sequence"/>
</dbReference>
<evidence type="ECO:0000313" key="2">
    <source>
        <dbReference type="EMBL" id="KAI6292510.1"/>
    </source>
</evidence>
<proteinExistence type="predicted"/>
<accession>A0ABQ8N7F6</accession>
<evidence type="ECO:0000313" key="3">
    <source>
        <dbReference type="Proteomes" id="UP001059893"/>
    </source>
</evidence>
<feature type="signal peptide" evidence="1">
    <location>
        <begin position="1"/>
        <end position="19"/>
    </location>
</feature>
<protein>
    <submittedName>
        <fullName evidence="2">Uncharacterized protein</fullName>
    </submittedName>
</protein>
<reference evidence="2" key="1">
    <citation type="submission" date="2021-01" db="EMBL/GenBank/DDBJ databases">
        <title>Deciphering the adaptive evolutionary patterns associated with biogeogrpahic diversity in the finger millet blast pathogen Magnaporthe oryzae in Eastern Africa.</title>
        <authorList>
            <person name="Onyema G."/>
            <person name="Shittu T.A."/>
            <person name="Dodsworth S."/>
            <person name="Devilliers S."/>
            <person name="Muthumeenakshi S."/>
            <person name="Sreenivasaprasad S."/>
        </authorList>
    </citation>
    <scope>NUCLEOTIDE SEQUENCE</scope>
    <source>
        <strain evidence="2">D15/s37</strain>
    </source>
</reference>
<sequence length="345" mass="37795">MRYLTISLTLALCVLSTAAAPTPSSPRGATHVGKLEAYNKMQPRGETLGLKAGDPTAGLSSRAPKAGDHIVDFDQLPGGEYRGQDEAKAARLEARGGPGLEYRVGDPVASALLRDTSLQTSRSGNMIRFWRPEGVTYQGPPGEDAYGQLYGRLRREQAATNSANAAKKQAIAEESAFMSADPEARQKNRKWRFFGWSRNSRPSRSSPRRGWNKPAFVTRALCVPWIWNLDLSASAWLFLRCAVCMKKGAPQSPAASEYNLYTAFHPTHPSQVTKANYIQSEELGCLRARNSLPKDYRLSSLANESLTFGTLNVIETTYHHMFLGHQGLGLVCSSVSMGTLTIRKG</sequence>
<dbReference type="EMBL" id="JABSND010000289">
    <property type="protein sequence ID" value="KAI6292510.1"/>
    <property type="molecule type" value="Genomic_DNA"/>
</dbReference>
<comment type="caution">
    <text evidence="2">The sequence shown here is derived from an EMBL/GenBank/DDBJ whole genome shotgun (WGS) entry which is preliminary data.</text>
</comment>
<gene>
    <name evidence="2" type="ORF">MCOR33_009814</name>
</gene>
<keyword evidence="3" id="KW-1185">Reference proteome</keyword>
<name>A0ABQ8N7F6_PYRGI</name>